<evidence type="ECO:0000256" key="1">
    <source>
        <dbReference type="SAM" id="MobiDB-lite"/>
    </source>
</evidence>
<comment type="caution">
    <text evidence="2">The sequence shown here is derived from an EMBL/GenBank/DDBJ whole genome shotgun (WGS) entry which is preliminary data.</text>
</comment>
<name>X6LTR4_RETFI</name>
<feature type="region of interest" description="Disordered" evidence="1">
    <location>
        <begin position="296"/>
        <end position="338"/>
    </location>
</feature>
<feature type="compositionally biased region" description="Polar residues" evidence="1">
    <location>
        <begin position="67"/>
        <end position="84"/>
    </location>
</feature>
<evidence type="ECO:0000313" key="3">
    <source>
        <dbReference type="Proteomes" id="UP000023152"/>
    </source>
</evidence>
<evidence type="ECO:0000313" key="2">
    <source>
        <dbReference type="EMBL" id="ETO05029.1"/>
    </source>
</evidence>
<reference evidence="2 3" key="1">
    <citation type="journal article" date="2013" name="Curr. Biol.">
        <title>The Genome of the Foraminiferan Reticulomyxa filosa.</title>
        <authorList>
            <person name="Glockner G."/>
            <person name="Hulsmann N."/>
            <person name="Schleicher M."/>
            <person name="Noegel A.A."/>
            <person name="Eichinger L."/>
            <person name="Gallinger C."/>
            <person name="Pawlowski J."/>
            <person name="Sierra R."/>
            <person name="Euteneuer U."/>
            <person name="Pillet L."/>
            <person name="Moustafa A."/>
            <person name="Platzer M."/>
            <person name="Groth M."/>
            <person name="Szafranski K."/>
            <person name="Schliwa M."/>
        </authorList>
    </citation>
    <scope>NUCLEOTIDE SEQUENCE [LARGE SCALE GENOMIC DNA]</scope>
</reference>
<accession>X6LTR4</accession>
<sequence length="366" mass="42450">MNQSHFHSPSFVLGPTLTPQIREEIFLPKTVSFDPNLQISHLLINIPNSKYLKVEACPDEKSQCQFQFTSQEKQDNSSDNSEQAKSSEKIVTPERLEHKNNEQEQKLSLLVGPETLRSILSPISEREKPKFSVSRKVGTIYEDWKTKVKNEQECKTKLEPFLINEMKKCQQLAEMKETQKHEQRLRILYRFRLKRLHNTFMQQKLSQLCTKPLIFTPNGKNPFSPSLEDMKQKITTCSERLQELSLPQYRNDVNFPDAIDHCSPEISKILNDMRHITDIRQRYHWTSFFPGYHTGKENKKKAPVTTHSKNADSTTSGAKVLDPQLSKRTGSKVSDAKKAEMLAASEDMMNQLNQFEMRLEGHSRKK</sequence>
<dbReference type="AlphaFoldDB" id="X6LTR4"/>
<feature type="compositionally biased region" description="Basic and acidic residues" evidence="1">
    <location>
        <begin position="85"/>
        <end position="104"/>
    </location>
</feature>
<dbReference type="Proteomes" id="UP000023152">
    <property type="component" value="Unassembled WGS sequence"/>
</dbReference>
<protein>
    <submittedName>
        <fullName evidence="2">Uncharacterized protein</fullName>
    </submittedName>
</protein>
<dbReference type="EMBL" id="ASPP01028621">
    <property type="protein sequence ID" value="ETO05029.1"/>
    <property type="molecule type" value="Genomic_DNA"/>
</dbReference>
<feature type="region of interest" description="Disordered" evidence="1">
    <location>
        <begin position="67"/>
        <end position="104"/>
    </location>
</feature>
<organism evidence="2 3">
    <name type="scientific">Reticulomyxa filosa</name>
    <dbReference type="NCBI Taxonomy" id="46433"/>
    <lineage>
        <taxon>Eukaryota</taxon>
        <taxon>Sar</taxon>
        <taxon>Rhizaria</taxon>
        <taxon>Retaria</taxon>
        <taxon>Foraminifera</taxon>
        <taxon>Monothalamids</taxon>
        <taxon>Reticulomyxidae</taxon>
        <taxon>Reticulomyxa</taxon>
    </lineage>
</organism>
<feature type="compositionally biased region" description="Polar residues" evidence="1">
    <location>
        <begin position="305"/>
        <end position="317"/>
    </location>
</feature>
<keyword evidence="3" id="KW-1185">Reference proteome</keyword>
<proteinExistence type="predicted"/>
<gene>
    <name evidence="2" type="ORF">RFI_32366</name>
</gene>